<keyword evidence="1" id="KW-0805">Transcription regulation</keyword>
<organism evidence="5 6">
    <name type="scientific">Roseomonas mucosa</name>
    <dbReference type="NCBI Taxonomy" id="207340"/>
    <lineage>
        <taxon>Bacteria</taxon>
        <taxon>Pseudomonadati</taxon>
        <taxon>Pseudomonadota</taxon>
        <taxon>Alphaproteobacteria</taxon>
        <taxon>Acetobacterales</taxon>
        <taxon>Roseomonadaceae</taxon>
        <taxon>Roseomonas</taxon>
    </lineage>
</organism>
<dbReference type="InterPro" id="IPR036388">
    <property type="entry name" value="WH-like_DNA-bd_sf"/>
</dbReference>
<dbReference type="Gene3D" id="1.10.10.10">
    <property type="entry name" value="Winged helix-like DNA-binding domain superfamily/Winged helix DNA-binding domain"/>
    <property type="match status" value="1"/>
</dbReference>
<keyword evidence="2" id="KW-0238">DNA-binding</keyword>
<dbReference type="Proteomes" id="UP000254919">
    <property type="component" value="Unassembled WGS sequence"/>
</dbReference>
<dbReference type="PANTHER" id="PTHR24567">
    <property type="entry name" value="CRP FAMILY TRANSCRIPTIONAL REGULATORY PROTEIN"/>
    <property type="match status" value="1"/>
</dbReference>
<dbReference type="InterPro" id="IPR050397">
    <property type="entry name" value="Env_Response_Regulators"/>
</dbReference>
<dbReference type="InterPro" id="IPR036390">
    <property type="entry name" value="WH_DNA-bd_sf"/>
</dbReference>
<dbReference type="GO" id="GO:0005829">
    <property type="term" value="C:cytosol"/>
    <property type="evidence" value="ECO:0007669"/>
    <property type="project" value="TreeGrafter"/>
</dbReference>
<accession>A0A379MZV7</accession>
<dbReference type="InterPro" id="IPR012318">
    <property type="entry name" value="HTH_CRP"/>
</dbReference>
<evidence type="ECO:0000313" key="5">
    <source>
        <dbReference type="EMBL" id="SUE40491.1"/>
    </source>
</evidence>
<dbReference type="SUPFAM" id="SSF51206">
    <property type="entry name" value="cAMP-binding domain-like"/>
    <property type="match status" value="1"/>
</dbReference>
<dbReference type="PANTHER" id="PTHR24567:SF75">
    <property type="entry name" value="FUMARATE AND NITRATE REDUCTION REGULATORY PROTEIN"/>
    <property type="match status" value="1"/>
</dbReference>
<name>A0A379MZV7_9PROT</name>
<dbReference type="InterPro" id="IPR018335">
    <property type="entry name" value="Tscrpt_reg_HTH_Crp-type_CS"/>
</dbReference>
<reference evidence="5 6" key="1">
    <citation type="submission" date="2018-06" db="EMBL/GenBank/DDBJ databases">
        <authorList>
            <consortium name="Pathogen Informatics"/>
            <person name="Doyle S."/>
        </authorList>
    </citation>
    <scope>NUCLEOTIDE SEQUENCE [LARGE SCALE GENOMIC DNA]</scope>
    <source>
        <strain evidence="5 6">NCTC13291</strain>
    </source>
</reference>
<dbReference type="EMBL" id="UGVN01000001">
    <property type="protein sequence ID" value="SUE40491.1"/>
    <property type="molecule type" value="Genomic_DNA"/>
</dbReference>
<dbReference type="RefSeq" id="WP_019461853.1">
    <property type="nucleotide sequence ID" value="NZ_AP031462.1"/>
</dbReference>
<dbReference type="GO" id="GO:0003677">
    <property type="term" value="F:DNA binding"/>
    <property type="evidence" value="ECO:0007669"/>
    <property type="project" value="UniProtKB-KW"/>
</dbReference>
<evidence type="ECO:0000256" key="1">
    <source>
        <dbReference type="ARBA" id="ARBA00023015"/>
    </source>
</evidence>
<keyword evidence="3" id="KW-0804">Transcription</keyword>
<dbReference type="InterPro" id="IPR018490">
    <property type="entry name" value="cNMP-bd_dom_sf"/>
</dbReference>
<dbReference type="GO" id="GO:0003700">
    <property type="term" value="F:DNA-binding transcription factor activity"/>
    <property type="evidence" value="ECO:0007669"/>
    <property type="project" value="InterPro"/>
</dbReference>
<evidence type="ECO:0000313" key="6">
    <source>
        <dbReference type="Proteomes" id="UP000254919"/>
    </source>
</evidence>
<gene>
    <name evidence="5" type="primary">fnr</name>
    <name evidence="5" type="ORF">NCTC13291_02057</name>
</gene>
<dbReference type="Gene3D" id="2.60.120.10">
    <property type="entry name" value="Jelly Rolls"/>
    <property type="match status" value="1"/>
</dbReference>
<evidence type="ECO:0000256" key="2">
    <source>
        <dbReference type="ARBA" id="ARBA00023125"/>
    </source>
</evidence>
<feature type="domain" description="HTH crp-type" evidence="4">
    <location>
        <begin position="179"/>
        <end position="256"/>
    </location>
</feature>
<dbReference type="PROSITE" id="PS51063">
    <property type="entry name" value="HTH_CRP_2"/>
    <property type="match status" value="1"/>
</dbReference>
<dbReference type="PROSITE" id="PS00042">
    <property type="entry name" value="HTH_CRP_1"/>
    <property type="match status" value="1"/>
</dbReference>
<dbReference type="SMART" id="SM00100">
    <property type="entry name" value="cNMP"/>
    <property type="match status" value="1"/>
</dbReference>
<evidence type="ECO:0000259" key="4">
    <source>
        <dbReference type="PROSITE" id="PS51063"/>
    </source>
</evidence>
<proteinExistence type="predicted"/>
<dbReference type="Pfam" id="PF13545">
    <property type="entry name" value="HTH_Crp_2"/>
    <property type="match status" value="1"/>
</dbReference>
<dbReference type="CDD" id="cd00092">
    <property type="entry name" value="HTH_CRP"/>
    <property type="match status" value="1"/>
</dbReference>
<dbReference type="Pfam" id="PF00027">
    <property type="entry name" value="cNMP_binding"/>
    <property type="match status" value="1"/>
</dbReference>
<protein>
    <submittedName>
        <fullName evidence="5">Fumarate and nitrate reduction regulatory protein</fullName>
    </submittedName>
</protein>
<dbReference type="AlphaFoldDB" id="A0A379MZV7"/>
<dbReference type="SUPFAM" id="SSF46785">
    <property type="entry name" value="Winged helix' DNA-binding domain"/>
    <property type="match status" value="1"/>
</dbReference>
<evidence type="ECO:0000256" key="3">
    <source>
        <dbReference type="ARBA" id="ARBA00023163"/>
    </source>
</evidence>
<dbReference type="InterPro" id="IPR000595">
    <property type="entry name" value="cNMP-bd_dom"/>
</dbReference>
<dbReference type="PRINTS" id="PR00034">
    <property type="entry name" value="HTHCRP"/>
</dbReference>
<sequence length="265" mass="28959">MTARAPCAPGRAFLFTSPSGPAILPRSSRGACAIHRPCADCQVRDQSLCGSLSDEELRSLNAIGRHRKLERGQTLLWAGDEALLCANLLSGVLKLSAATADGREQIVGLLYPADFVGRPFAESAEHTITALTDAQLCVFPRKPFEETLEEHVRMERLLLRRTLAALDDARNRMLLLGRKTAEEKVASFLLDMSVHLAPGEERGGRAVTFDLPLTRAQIADVLGLTIETVSRQMTRLKRAGLIDLPAGRLVTIRDRDALEERAEAA</sequence>
<dbReference type="GeneID" id="99633106"/>
<dbReference type="CDD" id="cd00038">
    <property type="entry name" value="CAP_ED"/>
    <property type="match status" value="1"/>
</dbReference>
<dbReference type="SMART" id="SM00419">
    <property type="entry name" value="HTH_CRP"/>
    <property type="match status" value="1"/>
</dbReference>
<dbReference type="InterPro" id="IPR014710">
    <property type="entry name" value="RmlC-like_jellyroll"/>
</dbReference>